<dbReference type="InterPro" id="IPR017896">
    <property type="entry name" value="4Fe4S_Fe-S-bd"/>
</dbReference>
<organism evidence="5 6">
    <name type="scientific">Dehalobacterium formicoaceticum</name>
    <dbReference type="NCBI Taxonomy" id="51515"/>
    <lineage>
        <taxon>Bacteria</taxon>
        <taxon>Bacillati</taxon>
        <taxon>Bacillota</taxon>
        <taxon>Clostridia</taxon>
        <taxon>Eubacteriales</taxon>
        <taxon>Peptococcaceae</taxon>
        <taxon>Dehalobacterium</taxon>
    </lineage>
</organism>
<dbReference type="Gene3D" id="3.30.70.20">
    <property type="match status" value="1"/>
</dbReference>
<dbReference type="InterPro" id="IPR017900">
    <property type="entry name" value="4Fe4S_Fe_S_CS"/>
</dbReference>
<keyword evidence="1" id="KW-0479">Metal-binding</keyword>
<dbReference type="PANTHER" id="PTHR42827">
    <property type="entry name" value="IRON-SULFUR CLUSTER-BINDING PROTEIN-RELATED"/>
    <property type="match status" value="1"/>
</dbReference>
<keyword evidence="2" id="KW-0408">Iron</keyword>
<keyword evidence="3" id="KW-0411">Iron-sulfur</keyword>
<dbReference type="PROSITE" id="PS51379">
    <property type="entry name" value="4FE4S_FER_2"/>
    <property type="match status" value="1"/>
</dbReference>
<dbReference type="PANTHER" id="PTHR42827:SF1">
    <property type="entry name" value="IRON-SULFUR CLUSTER-BINDING PROTEIN"/>
    <property type="match status" value="1"/>
</dbReference>
<evidence type="ECO:0000256" key="3">
    <source>
        <dbReference type="ARBA" id="ARBA00023014"/>
    </source>
</evidence>
<evidence type="ECO:0000256" key="1">
    <source>
        <dbReference type="ARBA" id="ARBA00022723"/>
    </source>
</evidence>
<dbReference type="EMBL" id="JANPWE010000003">
    <property type="protein sequence ID" value="MCR6545556.1"/>
    <property type="molecule type" value="Genomic_DNA"/>
</dbReference>
<dbReference type="Pfam" id="PF13484">
    <property type="entry name" value="Fer4_16"/>
    <property type="match status" value="1"/>
</dbReference>
<gene>
    <name evidence="5" type="ORF">NVS47_08535</name>
</gene>
<evidence type="ECO:0000259" key="4">
    <source>
        <dbReference type="PROSITE" id="PS51379"/>
    </source>
</evidence>
<proteinExistence type="predicted"/>
<dbReference type="PROSITE" id="PS00198">
    <property type="entry name" value="4FE4S_FER_1"/>
    <property type="match status" value="1"/>
</dbReference>
<protein>
    <submittedName>
        <fullName evidence="5">4Fe-4S dicluster domain-containing protein</fullName>
    </submittedName>
</protein>
<evidence type="ECO:0000313" key="5">
    <source>
        <dbReference type="EMBL" id="MCR6545556.1"/>
    </source>
</evidence>
<comment type="caution">
    <text evidence="5">The sequence shown here is derived from an EMBL/GenBank/DDBJ whole genome shotgun (WGS) entry which is preliminary data.</text>
</comment>
<evidence type="ECO:0000256" key="2">
    <source>
        <dbReference type="ARBA" id="ARBA00023004"/>
    </source>
</evidence>
<dbReference type="SUPFAM" id="SSF54862">
    <property type="entry name" value="4Fe-4S ferredoxins"/>
    <property type="match status" value="1"/>
</dbReference>
<feature type="domain" description="4Fe-4S ferredoxin-type" evidence="4">
    <location>
        <begin position="154"/>
        <end position="187"/>
    </location>
</feature>
<accession>A0ABT1Y3W1</accession>
<dbReference type="Proteomes" id="UP001524944">
    <property type="component" value="Unassembled WGS sequence"/>
</dbReference>
<reference evidence="5 6" key="1">
    <citation type="submission" date="2022-08" db="EMBL/GenBank/DDBJ databases">
        <title>Proteogenomics of the novel Dehalobacterium formicoaceticum strain EZ94 highlights a key role of methyltransferases during anaerobic dichloromethane degradation.</title>
        <authorList>
            <person name="Wasmund K."/>
        </authorList>
    </citation>
    <scope>NUCLEOTIDE SEQUENCE [LARGE SCALE GENOMIC DNA]</scope>
    <source>
        <strain evidence="5 6">EZ94</strain>
    </source>
</reference>
<sequence>MLTLKNELEQMVFHLGGDLFGVASLDDVAREIAGEYGDTYQGLERAISVAVFFPKEVLNELAEGPTHTYLYYYDVINARLNDIALRISNLLQKKGFRTFPIPASQRVNESKLAGIFSHRLAASRAGLGWIGKSCCLVNPQVGPRLRLVTILTNAPLESDQPLEEGCCGSCTACQDACPPQAIKGQEFHLGDPLSLRLDAQACHDYLANVRHSFGKRVCGRCLAACPWGK</sequence>
<name>A0ABT1Y3W1_9FIRM</name>
<evidence type="ECO:0000313" key="6">
    <source>
        <dbReference type="Proteomes" id="UP001524944"/>
    </source>
</evidence>
<keyword evidence="6" id="KW-1185">Reference proteome</keyword>
<dbReference type="RefSeq" id="WP_157677319.1">
    <property type="nucleotide sequence ID" value="NZ_CP022121.1"/>
</dbReference>